<dbReference type="HOGENOM" id="CLU_2299247_0_0_2"/>
<dbReference type="InterPro" id="IPR023696">
    <property type="entry name" value="Ureohydrolase_dom_sf"/>
</dbReference>
<dbReference type="Pfam" id="PF00491">
    <property type="entry name" value="Arginase"/>
    <property type="match status" value="1"/>
</dbReference>
<reference evidence="2 4" key="2">
    <citation type="journal article" date="2014" name="PLoS Genet.">
        <title>Phylogenetically driven sequencing of extremely halophilic archaea reveals strategies for static and dynamic osmo-response.</title>
        <authorList>
            <person name="Becker E.A."/>
            <person name="Seitzer P.M."/>
            <person name="Tritt A."/>
            <person name="Larsen D."/>
            <person name="Krusor M."/>
            <person name="Yao A.I."/>
            <person name="Wu D."/>
            <person name="Madern D."/>
            <person name="Eisen J.A."/>
            <person name="Darling A.E."/>
            <person name="Facciotti M.T."/>
        </authorList>
    </citation>
    <scope>NUCLEOTIDE SEQUENCE [LARGE SCALE GENOMIC DNA]</scope>
    <source>
        <strain evidence="2">B3</strain>
        <strain evidence="4">DSM 18796 / CECT 7217 / JCM 14584 / KCTC 4019 / B3</strain>
    </source>
</reference>
<evidence type="ECO:0000313" key="2">
    <source>
        <dbReference type="EMBL" id="ELY34079.1"/>
    </source>
</evidence>
<dbReference type="GeneID" id="9418281"/>
<organism evidence="1 3">
    <name type="scientific">Halalkalicoccus jeotgali (strain DSM 18796 / CECT 7217 / JCM 14584 / KCTC 4019 / B3)</name>
    <dbReference type="NCBI Taxonomy" id="795797"/>
    <lineage>
        <taxon>Archaea</taxon>
        <taxon>Methanobacteriati</taxon>
        <taxon>Methanobacteriota</taxon>
        <taxon>Stenosarchaea group</taxon>
        <taxon>Halobacteria</taxon>
        <taxon>Halobacteriales</taxon>
        <taxon>Halococcaceae</taxon>
        <taxon>Halalkalicoccus</taxon>
    </lineage>
</organism>
<keyword evidence="4" id="KW-1185">Reference proteome</keyword>
<dbReference type="EMBL" id="AOHV01000042">
    <property type="protein sequence ID" value="ELY34079.1"/>
    <property type="molecule type" value="Genomic_DNA"/>
</dbReference>
<dbReference type="InterPro" id="IPR006035">
    <property type="entry name" value="Ureohydrolase"/>
</dbReference>
<dbReference type="OrthoDB" id="7186at2157"/>
<dbReference type="Proteomes" id="UP000011645">
    <property type="component" value="Unassembled WGS sequence"/>
</dbReference>
<dbReference type="STRING" id="795797.HacjB3_02405"/>
<dbReference type="EMBL" id="CP002062">
    <property type="protein sequence ID" value="ADJ13874.1"/>
    <property type="molecule type" value="Genomic_DNA"/>
</dbReference>
<dbReference type="Gene3D" id="3.40.800.10">
    <property type="entry name" value="Ureohydrolase domain"/>
    <property type="match status" value="1"/>
</dbReference>
<dbReference type="Proteomes" id="UP000000390">
    <property type="component" value="Chromosome"/>
</dbReference>
<dbReference type="AlphaFoldDB" id="D8J6J7"/>
<reference evidence="1 3" key="1">
    <citation type="journal article" date="2010" name="J. Bacteriol.">
        <title>Complete genome sequence of Halalkalicoccus jeotgali B3(T), an extremely halophilic archaeon.</title>
        <authorList>
            <person name="Roh S.W."/>
            <person name="Nam Y.D."/>
            <person name="Nam S.H."/>
            <person name="Choi S.H."/>
            <person name="Park H.S."/>
            <person name="Bae J.W."/>
        </authorList>
    </citation>
    <scope>NUCLEOTIDE SEQUENCE [LARGE SCALE GENOMIC DNA]</scope>
    <source>
        <strain evidence="1">B3</strain>
        <strain evidence="3">DSM 18796 / CECT 7217 / JCM 14584 / KCTC 4019 / B3</strain>
    </source>
</reference>
<dbReference type="RefSeq" id="WP_008418334.1">
    <property type="nucleotide sequence ID" value="NC_014297.1"/>
</dbReference>
<dbReference type="KEGG" id="hje:HacjB3_02405"/>
<sequence length="100" mass="11320">MGKCIYNDGLRASKNYYVDRPRGFWSGPDTYEERCEAGMKWYTAIEAAKYDLSQIITDAIKRAIDGTDAGCDFFDIDTMKPAYWSSTGELEPSGLVPTRR</sequence>
<dbReference type="GO" id="GO:0046872">
    <property type="term" value="F:metal ion binding"/>
    <property type="evidence" value="ECO:0007669"/>
    <property type="project" value="InterPro"/>
</dbReference>
<evidence type="ECO:0000313" key="1">
    <source>
        <dbReference type="EMBL" id="ADJ13874.1"/>
    </source>
</evidence>
<protein>
    <submittedName>
        <fullName evidence="1">Agmatinase</fullName>
    </submittedName>
</protein>
<proteinExistence type="predicted"/>
<dbReference type="eggNOG" id="arCOG01700">
    <property type="taxonomic scope" value="Archaea"/>
</dbReference>
<dbReference type="PATRIC" id="fig|795797.18.peg.489"/>
<gene>
    <name evidence="1" type="ordered locus">HacjB3_02405</name>
    <name evidence="2" type="ORF">C497_16907</name>
</gene>
<evidence type="ECO:0000313" key="3">
    <source>
        <dbReference type="Proteomes" id="UP000000390"/>
    </source>
</evidence>
<name>D8J6J7_HALJB</name>
<dbReference type="SUPFAM" id="SSF52768">
    <property type="entry name" value="Arginase/deacetylase"/>
    <property type="match status" value="1"/>
</dbReference>
<evidence type="ECO:0000313" key="4">
    <source>
        <dbReference type="Proteomes" id="UP000011645"/>
    </source>
</evidence>
<accession>D8J6J7</accession>